<evidence type="ECO:0000313" key="3">
    <source>
        <dbReference type="EMBL" id="ATQ69260.1"/>
    </source>
</evidence>
<dbReference type="EMBL" id="CP023737">
    <property type="protein sequence ID" value="ATQ69260.1"/>
    <property type="molecule type" value="Genomic_DNA"/>
</dbReference>
<dbReference type="SUPFAM" id="SSF53850">
    <property type="entry name" value="Periplasmic binding protein-like II"/>
    <property type="match status" value="1"/>
</dbReference>
<proteinExistence type="predicted"/>
<feature type="signal peptide" evidence="2">
    <location>
        <begin position="1"/>
        <end position="36"/>
    </location>
</feature>
<keyword evidence="1 2" id="KW-0732">Signal</keyword>
<evidence type="ECO:0000256" key="1">
    <source>
        <dbReference type="ARBA" id="ARBA00022729"/>
    </source>
</evidence>
<evidence type="ECO:0000313" key="4">
    <source>
        <dbReference type="Proteomes" id="UP000230709"/>
    </source>
</evidence>
<dbReference type="AlphaFoldDB" id="A0A2D2D2P5"/>
<sequence>MHFEHIAKSLRPSRRALLAGLPAALGAALVSRPARAAGDALVVVTSFPEELTTRYEAEFEKAHPDLHVQFVWKQSRDALALLSQPDQGGVDVCWAPSLSNFPILRDSGAFRPLAVDRAALPGRLGAQPISDPKGMFEAYDLAGYGIVYDPAALAALGAAVPKRWSDLAAPALAGRIAMPLAGKVGFSPALYDIILQAEGWERGWALLCEIAGGAQLSGSGPGPTGAVKEGRAALGLTIDFLALGAQANGAGVGFAYPERTAFLPGHIAVTAATRRPEAARAFVDFALSTKGQKLLMEADSSRHPARPDAYAGKAVRIVDPFALPEGSFFSYDAEIGRRRPGLISVLFDLSIAERHAETVAFWRALHAAEARLAAAPAAGGAAIVAEARKLAGFVPVSAAEASEPTLLDRFSGRDVKDPDLAGRWRAEIGAARAEATRLLASLDARL</sequence>
<feature type="chain" id="PRO_5013884485" evidence="2">
    <location>
        <begin position="37"/>
        <end position="446"/>
    </location>
</feature>
<accession>A0A2D2D2P5</accession>
<organism evidence="3 4">
    <name type="scientific">Methylosinus trichosporium (strain ATCC 35070 / NCIMB 11131 / UNIQEM 75 / OB3b)</name>
    <dbReference type="NCBI Taxonomy" id="595536"/>
    <lineage>
        <taxon>Bacteria</taxon>
        <taxon>Pseudomonadati</taxon>
        <taxon>Pseudomonadota</taxon>
        <taxon>Alphaproteobacteria</taxon>
        <taxon>Hyphomicrobiales</taxon>
        <taxon>Methylocystaceae</taxon>
        <taxon>Methylosinus</taxon>
    </lineage>
</organism>
<dbReference type="Gene3D" id="3.40.190.10">
    <property type="entry name" value="Periplasmic binding protein-like II"/>
    <property type="match status" value="2"/>
</dbReference>
<dbReference type="STRING" id="595536.GCA_000178815_01926"/>
<gene>
    <name evidence="3" type="ORF">CQW49_16275</name>
</gene>
<dbReference type="RefSeq" id="WP_003613907.1">
    <property type="nucleotide sequence ID" value="NZ_ADVE02000001.1"/>
</dbReference>
<dbReference type="PROSITE" id="PS51318">
    <property type="entry name" value="TAT"/>
    <property type="match status" value="1"/>
</dbReference>
<dbReference type="PANTHER" id="PTHR30006">
    <property type="entry name" value="THIAMINE-BINDING PERIPLASMIC PROTEIN-RELATED"/>
    <property type="match status" value="1"/>
</dbReference>
<dbReference type="KEGG" id="mtw:CQW49_16275"/>
<protein>
    <submittedName>
        <fullName evidence="3">ABC transporter substrate-binding protein</fullName>
    </submittedName>
</protein>
<name>A0A2D2D2P5_METT3</name>
<dbReference type="Pfam" id="PF13343">
    <property type="entry name" value="SBP_bac_6"/>
    <property type="match status" value="1"/>
</dbReference>
<dbReference type="InterPro" id="IPR006311">
    <property type="entry name" value="TAT_signal"/>
</dbReference>
<dbReference type="PANTHER" id="PTHR30006:SF24">
    <property type="entry name" value="SLL0237 PROTEIN"/>
    <property type="match status" value="1"/>
</dbReference>
<dbReference type="Proteomes" id="UP000230709">
    <property type="component" value="Chromosome"/>
</dbReference>
<evidence type="ECO:0000256" key="2">
    <source>
        <dbReference type="SAM" id="SignalP"/>
    </source>
</evidence>
<reference evidence="4" key="1">
    <citation type="submission" date="2017-10" db="EMBL/GenBank/DDBJ databases">
        <title>Completed PacBio SMRT sequence of Methylosinus trichosporium OB3b reveals presence of a third large plasmid.</title>
        <authorList>
            <person name="Charles T.C."/>
            <person name="Lynch M.D.J."/>
            <person name="Heil J.R."/>
            <person name="Cheng J."/>
        </authorList>
    </citation>
    <scope>NUCLEOTIDE SEQUENCE [LARGE SCALE GENOMIC DNA]</scope>
    <source>
        <strain evidence="4">OB3b</strain>
    </source>
</reference>
<keyword evidence="4" id="KW-1185">Reference proteome</keyword>